<dbReference type="Proteomes" id="UP000237655">
    <property type="component" value="Chromosome"/>
</dbReference>
<accession>A0A2S0MQB5</accession>
<organism evidence="8 9">
    <name type="scientific">Pukyongiella litopenaei</name>
    <dbReference type="NCBI Taxonomy" id="2605946"/>
    <lineage>
        <taxon>Bacteria</taxon>
        <taxon>Pseudomonadati</taxon>
        <taxon>Pseudomonadota</taxon>
        <taxon>Alphaproteobacteria</taxon>
        <taxon>Rhodobacterales</taxon>
        <taxon>Paracoccaceae</taxon>
        <taxon>Pukyongiella</taxon>
    </lineage>
</organism>
<name>A0A2S0MQB5_9RHOB</name>
<comment type="pathway">
    <text evidence="1">Cofactor biosynthesis; ubiquinone biosynthesis.</text>
</comment>
<comment type="similarity">
    <text evidence="2">Belongs to the COQ9 family.</text>
</comment>
<dbReference type="InterPro" id="IPR013718">
    <property type="entry name" value="COQ9_C"/>
</dbReference>
<feature type="domain" description="COQ9 C-terminal" evidence="7">
    <location>
        <begin position="116"/>
        <end position="186"/>
    </location>
</feature>
<dbReference type="KEGG" id="thas:C6Y53_10150"/>
<evidence type="ECO:0000256" key="3">
    <source>
        <dbReference type="ARBA" id="ARBA00022688"/>
    </source>
</evidence>
<reference evidence="9" key="1">
    <citation type="submission" date="2018-03" db="EMBL/GenBank/DDBJ databases">
        <title>Genomic analysis of the strain SH-1 isolated from shrimp intestine.</title>
        <authorList>
            <person name="Kim Y.-S."/>
            <person name="Kim S.-E."/>
            <person name="Kim K.-H."/>
        </authorList>
    </citation>
    <scope>NUCLEOTIDE SEQUENCE [LARGE SCALE GENOMIC DNA]</scope>
    <source>
        <strain evidence="9">SH-1</strain>
    </source>
</reference>
<dbReference type="NCBIfam" id="TIGR02396">
    <property type="entry name" value="diverge_rpsU"/>
    <property type="match status" value="1"/>
</dbReference>
<evidence type="ECO:0000313" key="8">
    <source>
        <dbReference type="EMBL" id="AVO38027.1"/>
    </source>
</evidence>
<evidence type="ECO:0000259" key="7">
    <source>
        <dbReference type="Pfam" id="PF08511"/>
    </source>
</evidence>
<keyword evidence="5" id="KW-0446">Lipid-binding</keyword>
<dbReference type="GO" id="GO:0008289">
    <property type="term" value="F:lipid binding"/>
    <property type="evidence" value="ECO:0007669"/>
    <property type="project" value="UniProtKB-KW"/>
</dbReference>
<dbReference type="PANTHER" id="PTHR21427:SF19">
    <property type="entry name" value="UBIQUINONE BIOSYNTHESIS PROTEIN COQ9, MITOCHONDRIAL"/>
    <property type="match status" value="1"/>
</dbReference>
<evidence type="ECO:0000313" key="9">
    <source>
        <dbReference type="Proteomes" id="UP000237655"/>
    </source>
</evidence>
<comment type="function">
    <text evidence="6">Membrane-associated protein that warps the membrane surface to access and bind aromatic isoprenes with high specificity, including ubiquinone (CoQ) isoprene intermediates and presents them directly to COQ7, therefore facilitating the COQ7-mediated hydroxylase step. Participates in the biosynthesis of coenzyme Q, also named ubiquinone, an essential lipid-soluble electron transporter for aerobic cellular respiration.</text>
</comment>
<dbReference type="Gene3D" id="1.10.357.10">
    <property type="entry name" value="Tetracycline Repressor, domain 2"/>
    <property type="match status" value="1"/>
</dbReference>
<evidence type="ECO:0000256" key="6">
    <source>
        <dbReference type="ARBA" id="ARBA00058104"/>
    </source>
</evidence>
<dbReference type="Pfam" id="PF08511">
    <property type="entry name" value="COQ9"/>
    <property type="match status" value="1"/>
</dbReference>
<dbReference type="GO" id="GO:0006744">
    <property type="term" value="P:ubiquinone biosynthetic process"/>
    <property type="evidence" value="ECO:0007669"/>
    <property type="project" value="UniProtKB-KW"/>
</dbReference>
<dbReference type="EMBL" id="CP027665">
    <property type="protein sequence ID" value="AVO38027.1"/>
    <property type="molecule type" value="Genomic_DNA"/>
</dbReference>
<evidence type="ECO:0000256" key="2">
    <source>
        <dbReference type="ARBA" id="ARBA00010766"/>
    </source>
</evidence>
<proteinExistence type="inferred from homology"/>
<protein>
    <submittedName>
        <fullName evidence="8">COQ9 family protein</fullName>
    </submittedName>
</protein>
<dbReference type="RefSeq" id="WP_106472345.1">
    <property type="nucleotide sequence ID" value="NZ_CP027665.1"/>
</dbReference>
<dbReference type="InterPro" id="IPR012762">
    <property type="entry name" value="Ubiq_biosynth_COQ9"/>
</dbReference>
<gene>
    <name evidence="8" type="ORF">C6Y53_10150</name>
</gene>
<evidence type="ECO:0000256" key="4">
    <source>
        <dbReference type="ARBA" id="ARBA00022946"/>
    </source>
</evidence>
<evidence type="ECO:0000256" key="1">
    <source>
        <dbReference type="ARBA" id="ARBA00004749"/>
    </source>
</evidence>
<dbReference type="PANTHER" id="PTHR21427">
    <property type="entry name" value="UBIQUINONE BIOSYNTHESIS PROTEIN COQ9, MITOCHONDRIAL"/>
    <property type="match status" value="1"/>
</dbReference>
<sequence length="231" mass="25173">MTADPTDPKEKLLDAALCHVPIDGWTEAAFRAAIADLGMEPGLARALCPRGAVDLALAAHARGDAAMLKRIGEADLKAMRFRDRIAAAVRFRLEEAGDVEVVRRAVTLFALPQHAADGARAIWTTCDAIWTALGDSSQDGNWYSKRAILSGVYSSTLLYWLGDGSPGRQATWAFLDRRIDNVMQFEKLKGFMRGNPLLKPLAAGPDWMMGQIKAPSARRGRGLPGTTMPRR</sequence>
<keyword evidence="9" id="KW-1185">Reference proteome</keyword>
<evidence type="ECO:0000256" key="5">
    <source>
        <dbReference type="ARBA" id="ARBA00023121"/>
    </source>
</evidence>
<dbReference type="AlphaFoldDB" id="A0A2S0MQB5"/>
<keyword evidence="4" id="KW-0809">Transit peptide</keyword>
<keyword evidence="3" id="KW-0831">Ubiquinone biosynthesis</keyword>